<protein>
    <submittedName>
        <fullName evidence="1">Uncharacterized protein</fullName>
    </submittedName>
</protein>
<accession>A0A560HBC0</accession>
<comment type="caution">
    <text evidence="1">The sequence shown here is derived from an EMBL/GenBank/DDBJ whole genome shotgun (WGS) entry which is preliminary data.</text>
</comment>
<name>A0A560HBC0_9PROT</name>
<dbReference type="RefSeq" id="WP_246130207.1">
    <property type="nucleotide sequence ID" value="NZ_VITR01000004.1"/>
</dbReference>
<proteinExistence type="predicted"/>
<sequence>MSKSEPPNSQRNPWTVLSREVRYQNPWLRVVHHEVLRPNGSPGIFGTVELTTVAVGVLPVAANGDTWLIGQWRFGAGRYSWEIVEGGIPQAGPKALMPLAGAAEELREEAGLSAGCWLEIQRMDMSNSISNEHAHLYLAWDLAEVPVAPDDTEQLTIRRLPLRAVLDMVLSGEIADAMTIAAVLRVRLMHLEGTLPPDVAPLVAAGFDA</sequence>
<dbReference type="SUPFAM" id="SSF55811">
    <property type="entry name" value="Nudix"/>
    <property type="match status" value="1"/>
</dbReference>
<dbReference type="CDD" id="cd24161">
    <property type="entry name" value="NUDIX_ADPRase_Ndx2"/>
    <property type="match status" value="1"/>
</dbReference>
<dbReference type="EMBL" id="VITR01000004">
    <property type="protein sequence ID" value="TWB43646.1"/>
    <property type="molecule type" value="Genomic_DNA"/>
</dbReference>
<organism evidence="1 2">
    <name type="scientific">Nitrospirillum amazonense</name>
    <dbReference type="NCBI Taxonomy" id="28077"/>
    <lineage>
        <taxon>Bacteria</taxon>
        <taxon>Pseudomonadati</taxon>
        <taxon>Pseudomonadota</taxon>
        <taxon>Alphaproteobacteria</taxon>
        <taxon>Rhodospirillales</taxon>
        <taxon>Azospirillaceae</taxon>
        <taxon>Nitrospirillum</taxon>
    </lineage>
</organism>
<dbReference type="Gene3D" id="3.90.79.10">
    <property type="entry name" value="Nucleoside Triphosphate Pyrophosphohydrolase"/>
    <property type="match status" value="1"/>
</dbReference>
<dbReference type="Proteomes" id="UP000315751">
    <property type="component" value="Unassembled WGS sequence"/>
</dbReference>
<dbReference type="AlphaFoldDB" id="A0A560HBC0"/>
<dbReference type="InterPro" id="IPR015797">
    <property type="entry name" value="NUDIX_hydrolase-like_dom_sf"/>
</dbReference>
<gene>
    <name evidence="1" type="ORF">FBZ90_10430</name>
</gene>
<keyword evidence="2" id="KW-1185">Reference proteome</keyword>
<reference evidence="1 2" key="1">
    <citation type="submission" date="2019-06" db="EMBL/GenBank/DDBJ databases">
        <title>Genomic Encyclopedia of Type Strains, Phase IV (KMG-V): Genome sequencing to study the core and pangenomes of soil and plant-associated prokaryotes.</title>
        <authorList>
            <person name="Whitman W."/>
        </authorList>
    </citation>
    <scope>NUCLEOTIDE SEQUENCE [LARGE SCALE GENOMIC DNA]</scope>
    <source>
        <strain evidence="1 2">BR 11622</strain>
    </source>
</reference>
<evidence type="ECO:0000313" key="1">
    <source>
        <dbReference type="EMBL" id="TWB43646.1"/>
    </source>
</evidence>
<evidence type="ECO:0000313" key="2">
    <source>
        <dbReference type="Proteomes" id="UP000315751"/>
    </source>
</evidence>